<feature type="domain" description="PAS" evidence="11">
    <location>
        <begin position="197"/>
        <end position="238"/>
    </location>
</feature>
<feature type="transmembrane region" description="Helical" evidence="9">
    <location>
        <begin position="40"/>
        <end position="58"/>
    </location>
</feature>
<evidence type="ECO:0000256" key="9">
    <source>
        <dbReference type="SAM" id="Phobius"/>
    </source>
</evidence>
<dbReference type="FunFam" id="1.10.287.130:FF:000001">
    <property type="entry name" value="Two-component sensor histidine kinase"/>
    <property type="match status" value="1"/>
</dbReference>
<comment type="catalytic activity">
    <reaction evidence="1">
        <text>ATP + protein L-histidine = ADP + protein N-phospho-L-histidine.</text>
        <dbReference type="EC" id="2.7.13.3"/>
    </reaction>
</comment>
<accession>A0A1I5GCP3</accession>
<keyword evidence="14" id="KW-1185">Reference proteome</keyword>
<dbReference type="Gene3D" id="3.30.565.10">
    <property type="entry name" value="Histidine kinase-like ATPase, C-terminal domain"/>
    <property type="match status" value="1"/>
</dbReference>
<dbReference type="InterPro" id="IPR036890">
    <property type="entry name" value="HATPase_C_sf"/>
</dbReference>
<dbReference type="InterPro" id="IPR000700">
    <property type="entry name" value="PAS-assoc_C"/>
</dbReference>
<reference evidence="14" key="1">
    <citation type="submission" date="2016-10" db="EMBL/GenBank/DDBJ databases">
        <authorList>
            <person name="Varghese N."/>
            <person name="Submissions S."/>
        </authorList>
    </citation>
    <scope>NUCLEOTIDE SEQUENCE [LARGE SCALE GENOMIC DNA]</scope>
    <source>
        <strain evidence="14">DSM 28463</strain>
    </source>
</reference>
<dbReference type="InterPro" id="IPR004358">
    <property type="entry name" value="Sig_transdc_His_kin-like_C"/>
</dbReference>
<feature type="transmembrane region" description="Helical" evidence="9">
    <location>
        <begin position="7"/>
        <end position="28"/>
    </location>
</feature>
<keyword evidence="4" id="KW-0808">Transferase</keyword>
<evidence type="ECO:0000256" key="1">
    <source>
        <dbReference type="ARBA" id="ARBA00000085"/>
    </source>
</evidence>
<evidence type="ECO:0000256" key="7">
    <source>
        <dbReference type="ARBA" id="ARBA00023136"/>
    </source>
</evidence>
<dbReference type="InterPro" id="IPR003661">
    <property type="entry name" value="HisK_dim/P_dom"/>
</dbReference>
<feature type="domain" description="Histidine kinase" evidence="10">
    <location>
        <begin position="322"/>
        <end position="544"/>
    </location>
</feature>
<dbReference type="SMART" id="SM00387">
    <property type="entry name" value="HATPase_c"/>
    <property type="match status" value="1"/>
</dbReference>
<feature type="compositionally biased region" description="Basic and acidic residues" evidence="8">
    <location>
        <begin position="541"/>
        <end position="551"/>
    </location>
</feature>
<evidence type="ECO:0000256" key="5">
    <source>
        <dbReference type="ARBA" id="ARBA00022777"/>
    </source>
</evidence>
<dbReference type="SUPFAM" id="SSF47384">
    <property type="entry name" value="Homodimeric domain of signal transducing histidine kinase"/>
    <property type="match status" value="1"/>
</dbReference>
<dbReference type="PANTHER" id="PTHR43711:SF31">
    <property type="entry name" value="HISTIDINE KINASE"/>
    <property type="match status" value="1"/>
</dbReference>
<dbReference type="STRING" id="1005928.SAMN04487859_12818"/>
<evidence type="ECO:0000259" key="10">
    <source>
        <dbReference type="PROSITE" id="PS50109"/>
    </source>
</evidence>
<evidence type="ECO:0000256" key="3">
    <source>
        <dbReference type="ARBA" id="ARBA00022553"/>
    </source>
</evidence>
<keyword evidence="9" id="KW-1133">Transmembrane helix</keyword>
<dbReference type="CDD" id="cd00082">
    <property type="entry name" value="HisKA"/>
    <property type="match status" value="1"/>
</dbReference>
<dbReference type="PRINTS" id="PR00344">
    <property type="entry name" value="BCTRLSENSOR"/>
</dbReference>
<keyword evidence="9" id="KW-0812">Transmembrane</keyword>
<dbReference type="Pfam" id="PF13426">
    <property type="entry name" value="PAS_9"/>
    <property type="match status" value="2"/>
</dbReference>
<dbReference type="EC" id="2.7.13.3" evidence="2"/>
<name>A0A1I5GCP3_9RHOB</name>
<dbReference type="OrthoDB" id="7179697at2"/>
<dbReference type="FunFam" id="3.30.565.10:FF:000006">
    <property type="entry name" value="Sensor histidine kinase WalK"/>
    <property type="match status" value="1"/>
</dbReference>
<evidence type="ECO:0000256" key="4">
    <source>
        <dbReference type="ARBA" id="ARBA00022679"/>
    </source>
</evidence>
<dbReference type="Pfam" id="PF02518">
    <property type="entry name" value="HATPase_c"/>
    <property type="match status" value="1"/>
</dbReference>
<dbReference type="SMART" id="SM00388">
    <property type="entry name" value="HisKA"/>
    <property type="match status" value="1"/>
</dbReference>
<dbReference type="NCBIfam" id="TIGR00229">
    <property type="entry name" value="sensory_box"/>
    <property type="match status" value="1"/>
</dbReference>
<dbReference type="AlphaFoldDB" id="A0A1I5GCP3"/>
<dbReference type="InterPro" id="IPR050736">
    <property type="entry name" value="Sensor_HK_Regulatory"/>
</dbReference>
<dbReference type="InterPro" id="IPR005467">
    <property type="entry name" value="His_kinase_dom"/>
</dbReference>
<dbReference type="EMBL" id="FOVP01000028">
    <property type="protein sequence ID" value="SFO33720.1"/>
    <property type="molecule type" value="Genomic_DNA"/>
</dbReference>
<feature type="domain" description="PAS" evidence="11">
    <location>
        <begin position="73"/>
        <end position="129"/>
    </location>
</feature>
<keyword evidence="7 9" id="KW-0472">Membrane</keyword>
<dbReference type="InterPro" id="IPR000014">
    <property type="entry name" value="PAS"/>
</dbReference>
<dbReference type="SUPFAM" id="SSF55785">
    <property type="entry name" value="PYP-like sensor domain (PAS domain)"/>
    <property type="match status" value="2"/>
</dbReference>
<dbReference type="Proteomes" id="UP000198599">
    <property type="component" value="Unassembled WGS sequence"/>
</dbReference>
<evidence type="ECO:0000256" key="6">
    <source>
        <dbReference type="ARBA" id="ARBA00023012"/>
    </source>
</evidence>
<evidence type="ECO:0000259" key="11">
    <source>
        <dbReference type="PROSITE" id="PS50112"/>
    </source>
</evidence>
<dbReference type="PROSITE" id="PS50112">
    <property type="entry name" value="PAS"/>
    <property type="match status" value="2"/>
</dbReference>
<dbReference type="PANTHER" id="PTHR43711">
    <property type="entry name" value="TWO-COMPONENT HISTIDINE KINASE"/>
    <property type="match status" value="1"/>
</dbReference>
<dbReference type="Pfam" id="PF00512">
    <property type="entry name" value="HisKA"/>
    <property type="match status" value="1"/>
</dbReference>
<dbReference type="PROSITE" id="PS50113">
    <property type="entry name" value="PAC"/>
    <property type="match status" value="1"/>
</dbReference>
<feature type="domain" description="PAC" evidence="12">
    <location>
        <begin position="149"/>
        <end position="201"/>
    </location>
</feature>
<dbReference type="SUPFAM" id="SSF55874">
    <property type="entry name" value="ATPase domain of HSP90 chaperone/DNA topoisomerase II/histidine kinase"/>
    <property type="match status" value="1"/>
</dbReference>
<dbReference type="PROSITE" id="PS50109">
    <property type="entry name" value="HIS_KIN"/>
    <property type="match status" value="1"/>
</dbReference>
<keyword evidence="6" id="KW-0902">Two-component regulatory system</keyword>
<feature type="region of interest" description="Disordered" evidence="8">
    <location>
        <begin position="541"/>
        <end position="562"/>
    </location>
</feature>
<dbReference type="RefSeq" id="WP_092842030.1">
    <property type="nucleotide sequence ID" value="NZ_FOVP01000028.1"/>
</dbReference>
<sequence length="562" mass="62319">MKSKKNILTGSICAIMSAIIIVALASRVKFGQLESLSPVVIIQVTIWLLMIALVMTAWRRGIESGELRDRLLRGRELELAFQEQALNAHSIVSTTDPQGRIIKVNKKFSDVVGVNESALLGRKETYLYDSARTDVFDDIIRTTKAGEIWKGETEFKRNDGHIILTECTVVPLMNRAGQHDRNIFIRTDVTQARLAKEERQLIQCLKLLPDDVFMFDAETLAVVYMNASAARRTGWKNDGWKSRRFQDVVQQPIEGGLQKNIDILKADQLAIWRFETDINGCQVEVCMEAMRTPDGRFRLIATARDITDRKTVEKKRNELVSIISHELRTPLTSIKGALRLVTGGAAGQIEDKVKLMLDIAANNSDRLLSLVDDILDLDKIDAGDMEFSKEEINASDLVHEALETYRYYGAEMGVEFVATKSDQDCTLIGDRKRLMQVMANLMSNAAKFSHPGDTVELGISTSDTHVRISVKDQGAGISDEDLPKVFARFGQTNSAVNSGAGKLRGTGLGLSIAKAIVQQHNGRIDLKSTLGKGTTFFFELPTKDGSKDTSHRPASGYVQDAA</sequence>
<evidence type="ECO:0000313" key="13">
    <source>
        <dbReference type="EMBL" id="SFO33720.1"/>
    </source>
</evidence>
<evidence type="ECO:0000313" key="14">
    <source>
        <dbReference type="Proteomes" id="UP000198599"/>
    </source>
</evidence>
<dbReference type="CDD" id="cd00130">
    <property type="entry name" value="PAS"/>
    <property type="match status" value="1"/>
</dbReference>
<protein>
    <recommendedName>
        <fullName evidence="2">histidine kinase</fullName>
        <ecNumber evidence="2">2.7.13.3</ecNumber>
    </recommendedName>
</protein>
<gene>
    <name evidence="13" type="ORF">SAMN04487859_12818</name>
</gene>
<evidence type="ECO:0000256" key="2">
    <source>
        <dbReference type="ARBA" id="ARBA00012438"/>
    </source>
</evidence>
<dbReference type="InterPro" id="IPR003594">
    <property type="entry name" value="HATPase_dom"/>
</dbReference>
<keyword evidence="3" id="KW-0597">Phosphoprotein</keyword>
<keyword evidence="5" id="KW-0418">Kinase</keyword>
<evidence type="ECO:0000256" key="8">
    <source>
        <dbReference type="SAM" id="MobiDB-lite"/>
    </source>
</evidence>
<proteinExistence type="predicted"/>
<dbReference type="GO" id="GO:0000155">
    <property type="term" value="F:phosphorelay sensor kinase activity"/>
    <property type="evidence" value="ECO:0007669"/>
    <property type="project" value="InterPro"/>
</dbReference>
<dbReference type="Gene3D" id="1.10.287.130">
    <property type="match status" value="1"/>
</dbReference>
<dbReference type="InterPro" id="IPR035965">
    <property type="entry name" value="PAS-like_dom_sf"/>
</dbReference>
<evidence type="ECO:0000259" key="12">
    <source>
        <dbReference type="PROSITE" id="PS50113"/>
    </source>
</evidence>
<dbReference type="InterPro" id="IPR036097">
    <property type="entry name" value="HisK_dim/P_sf"/>
</dbReference>
<dbReference type="Gene3D" id="3.30.450.20">
    <property type="entry name" value="PAS domain"/>
    <property type="match status" value="2"/>
</dbReference>
<organism evidence="13 14">
    <name type="scientific">Roseovarius lutimaris</name>
    <dbReference type="NCBI Taxonomy" id="1005928"/>
    <lineage>
        <taxon>Bacteria</taxon>
        <taxon>Pseudomonadati</taxon>
        <taxon>Pseudomonadota</taxon>
        <taxon>Alphaproteobacteria</taxon>
        <taxon>Rhodobacterales</taxon>
        <taxon>Roseobacteraceae</taxon>
        <taxon>Roseovarius</taxon>
    </lineage>
</organism>